<comment type="caution">
    <text evidence="2">The sequence shown here is derived from an EMBL/GenBank/DDBJ whole genome shotgun (WGS) entry which is preliminary data.</text>
</comment>
<reference evidence="2 3" key="1">
    <citation type="submission" date="2019-05" db="EMBL/GenBank/DDBJ databases">
        <title>Another draft genome of Portunus trituberculatus and its Hox gene families provides insights of decapod evolution.</title>
        <authorList>
            <person name="Jeong J.-H."/>
            <person name="Song I."/>
            <person name="Kim S."/>
            <person name="Choi T."/>
            <person name="Kim D."/>
            <person name="Ryu S."/>
            <person name="Kim W."/>
        </authorList>
    </citation>
    <scope>NUCLEOTIDE SEQUENCE [LARGE SCALE GENOMIC DNA]</scope>
    <source>
        <tissue evidence="2">Muscle</tissue>
    </source>
</reference>
<accession>A0A5B7I656</accession>
<feature type="transmembrane region" description="Helical" evidence="1">
    <location>
        <begin position="6"/>
        <end position="27"/>
    </location>
</feature>
<keyword evidence="1" id="KW-0812">Transmembrane</keyword>
<dbReference type="EMBL" id="VSRR010055264">
    <property type="protein sequence ID" value="MPC80871.1"/>
    <property type="molecule type" value="Genomic_DNA"/>
</dbReference>
<name>A0A5B7I656_PORTR</name>
<evidence type="ECO:0000256" key="1">
    <source>
        <dbReference type="SAM" id="Phobius"/>
    </source>
</evidence>
<keyword evidence="1" id="KW-1133">Transmembrane helix</keyword>
<organism evidence="2 3">
    <name type="scientific">Portunus trituberculatus</name>
    <name type="common">Swimming crab</name>
    <name type="synonym">Neptunus trituberculatus</name>
    <dbReference type="NCBI Taxonomy" id="210409"/>
    <lineage>
        <taxon>Eukaryota</taxon>
        <taxon>Metazoa</taxon>
        <taxon>Ecdysozoa</taxon>
        <taxon>Arthropoda</taxon>
        <taxon>Crustacea</taxon>
        <taxon>Multicrustacea</taxon>
        <taxon>Malacostraca</taxon>
        <taxon>Eumalacostraca</taxon>
        <taxon>Eucarida</taxon>
        <taxon>Decapoda</taxon>
        <taxon>Pleocyemata</taxon>
        <taxon>Brachyura</taxon>
        <taxon>Eubrachyura</taxon>
        <taxon>Portunoidea</taxon>
        <taxon>Portunidae</taxon>
        <taxon>Portuninae</taxon>
        <taxon>Portunus</taxon>
    </lineage>
</organism>
<sequence length="97" mass="10562">MSVRGPWGASCIALVGMVVVVVAISLPRVAAHTYMRRGEPSAPQTYLRNFTMPGITPRVVSGPVLALFTHLCRNCFFCLSLTSSVLGYIFSSSFDYD</sequence>
<evidence type="ECO:0000313" key="2">
    <source>
        <dbReference type="EMBL" id="MPC80871.1"/>
    </source>
</evidence>
<dbReference type="Proteomes" id="UP000324222">
    <property type="component" value="Unassembled WGS sequence"/>
</dbReference>
<keyword evidence="1" id="KW-0472">Membrane</keyword>
<keyword evidence="3" id="KW-1185">Reference proteome</keyword>
<gene>
    <name evidence="2" type="ORF">E2C01_075466</name>
</gene>
<evidence type="ECO:0000313" key="3">
    <source>
        <dbReference type="Proteomes" id="UP000324222"/>
    </source>
</evidence>
<dbReference type="OrthoDB" id="10018185at2759"/>
<proteinExistence type="predicted"/>
<protein>
    <submittedName>
        <fullName evidence="2">Uncharacterized protein</fullName>
    </submittedName>
</protein>
<dbReference type="AlphaFoldDB" id="A0A5B7I656"/>